<organism evidence="1">
    <name type="scientific">marine metagenome</name>
    <dbReference type="NCBI Taxonomy" id="408172"/>
    <lineage>
        <taxon>unclassified sequences</taxon>
        <taxon>metagenomes</taxon>
        <taxon>ecological metagenomes</taxon>
    </lineage>
</organism>
<gene>
    <name evidence="1" type="ORF">METZ01_LOCUS327630</name>
</gene>
<sequence>MSMLNARIRFLLKTSNRIVKDTSRELIGHGGSHNRRLFASKLSLLIEIYIRDFSLCSK</sequence>
<dbReference type="EMBL" id="UINC01108573">
    <property type="protein sequence ID" value="SVC74776.1"/>
    <property type="molecule type" value="Genomic_DNA"/>
</dbReference>
<dbReference type="AlphaFoldDB" id="A0A382PNC5"/>
<evidence type="ECO:0000313" key="1">
    <source>
        <dbReference type="EMBL" id="SVC74776.1"/>
    </source>
</evidence>
<reference evidence="1" key="1">
    <citation type="submission" date="2018-05" db="EMBL/GenBank/DDBJ databases">
        <authorList>
            <person name="Lanie J.A."/>
            <person name="Ng W.-L."/>
            <person name="Kazmierczak K.M."/>
            <person name="Andrzejewski T.M."/>
            <person name="Davidsen T.M."/>
            <person name="Wayne K.J."/>
            <person name="Tettelin H."/>
            <person name="Glass J.I."/>
            <person name="Rusch D."/>
            <person name="Podicherti R."/>
            <person name="Tsui H.-C.T."/>
            <person name="Winkler M.E."/>
        </authorList>
    </citation>
    <scope>NUCLEOTIDE SEQUENCE</scope>
</reference>
<proteinExistence type="predicted"/>
<accession>A0A382PNC5</accession>
<name>A0A382PNC5_9ZZZZ</name>
<protein>
    <submittedName>
        <fullName evidence="1">Uncharacterized protein</fullName>
    </submittedName>
</protein>